<evidence type="ECO:0000256" key="1">
    <source>
        <dbReference type="ARBA" id="ARBA00004323"/>
    </source>
</evidence>
<dbReference type="GO" id="GO:0006493">
    <property type="term" value="P:protein O-linked glycosylation"/>
    <property type="evidence" value="ECO:0007669"/>
    <property type="project" value="TreeGrafter"/>
</dbReference>
<evidence type="ECO:0000256" key="11">
    <source>
        <dbReference type="RuleBase" id="RU363063"/>
    </source>
</evidence>
<protein>
    <recommendedName>
        <fullName evidence="11">Hexosyltransferase</fullName>
        <ecNumber evidence="11">2.4.1.-</ecNumber>
    </recommendedName>
</protein>
<dbReference type="AlphaFoldDB" id="A0A9P0CBW7"/>
<evidence type="ECO:0000256" key="10">
    <source>
        <dbReference type="ARBA" id="ARBA00023180"/>
    </source>
</evidence>
<proteinExistence type="inferred from homology"/>
<accession>A0A9P0CBW7</accession>
<dbReference type="Pfam" id="PF01762">
    <property type="entry name" value="Galactosyl_T"/>
    <property type="match status" value="1"/>
</dbReference>
<evidence type="ECO:0000256" key="9">
    <source>
        <dbReference type="ARBA" id="ARBA00023136"/>
    </source>
</evidence>
<dbReference type="FunFam" id="3.90.550.50:FF:000001">
    <property type="entry name" value="Hexosyltransferase"/>
    <property type="match status" value="1"/>
</dbReference>
<evidence type="ECO:0000256" key="3">
    <source>
        <dbReference type="ARBA" id="ARBA00022676"/>
    </source>
</evidence>
<dbReference type="EC" id="2.4.1.-" evidence="11"/>
<keyword evidence="6" id="KW-0735">Signal-anchor</keyword>
<gene>
    <name evidence="12" type="ORF">BEMITA_LOCUS2642</name>
</gene>
<dbReference type="Proteomes" id="UP001152759">
    <property type="component" value="Chromosome 10"/>
</dbReference>
<evidence type="ECO:0000313" key="12">
    <source>
        <dbReference type="EMBL" id="CAH0762517.1"/>
    </source>
</evidence>
<evidence type="ECO:0000256" key="5">
    <source>
        <dbReference type="ARBA" id="ARBA00022692"/>
    </source>
</evidence>
<dbReference type="GO" id="GO:0016758">
    <property type="term" value="F:hexosyltransferase activity"/>
    <property type="evidence" value="ECO:0007669"/>
    <property type="project" value="InterPro"/>
</dbReference>
<evidence type="ECO:0000256" key="4">
    <source>
        <dbReference type="ARBA" id="ARBA00022679"/>
    </source>
</evidence>
<evidence type="ECO:0000256" key="7">
    <source>
        <dbReference type="ARBA" id="ARBA00022989"/>
    </source>
</evidence>
<organism evidence="12 13">
    <name type="scientific">Bemisia tabaci</name>
    <name type="common">Sweetpotato whitefly</name>
    <name type="synonym">Aleurodes tabaci</name>
    <dbReference type="NCBI Taxonomy" id="7038"/>
    <lineage>
        <taxon>Eukaryota</taxon>
        <taxon>Metazoa</taxon>
        <taxon>Ecdysozoa</taxon>
        <taxon>Arthropoda</taxon>
        <taxon>Hexapoda</taxon>
        <taxon>Insecta</taxon>
        <taxon>Pterygota</taxon>
        <taxon>Neoptera</taxon>
        <taxon>Paraneoptera</taxon>
        <taxon>Hemiptera</taxon>
        <taxon>Sternorrhyncha</taxon>
        <taxon>Aleyrodoidea</taxon>
        <taxon>Aleyrodidae</taxon>
        <taxon>Aleyrodinae</taxon>
        <taxon>Bemisia</taxon>
    </lineage>
</organism>
<keyword evidence="8 11" id="KW-0333">Golgi apparatus</keyword>
<comment type="similarity">
    <text evidence="2 11">Belongs to the glycosyltransferase 31 family.</text>
</comment>
<comment type="subcellular location">
    <subcellularLocation>
        <location evidence="1 11">Golgi apparatus membrane</location>
        <topology evidence="1 11">Single-pass type II membrane protein</topology>
    </subcellularLocation>
</comment>
<keyword evidence="3 11" id="KW-0328">Glycosyltransferase</keyword>
<keyword evidence="9" id="KW-0472">Membrane</keyword>
<sequence length="442" mass="50055">MLILIKALHSKKAPAVEAISSGPGARTGWAIWHYRSPTRLTAGLLRAGTMRSPTDMKTAPLSQTPQDEKRLLVEGGERGQRLPFWTTLPGKLALLLVTLTVICFLYLRAPVRGEDDPEAEVILYRPGNTTVETPSGEQPPHPLDFQPNKPDVVKYLKNDLVKDRYVEGFDIESRDLCPESGSNLKVLILVSTGRENYGKRMAIRHTWGHYAHRKDISLGFLIGRGRHPASDSKIQEEQQVHGDIILGRFVDTYANLTLKTTAMLEWSTTFCPEARYLFKADDDVFVNVPRILELTQEKKAETRAIFGRLFLRWQTPRDSGFKHYVSPQEYAPSILPDYVHGPGYLITGDIKRDLYEMALSTPFFLLEDCFFTGFIATAIGARKIGVDASFELQDKACKLRSDMWIVAKTPPQLFDLYKRHLEGRVTCYGGEYGRYGRYGRRP</sequence>
<keyword evidence="10" id="KW-0325">Glycoprotein</keyword>
<reference evidence="12" key="1">
    <citation type="submission" date="2021-12" db="EMBL/GenBank/DDBJ databases">
        <authorList>
            <person name="King R."/>
        </authorList>
    </citation>
    <scope>NUCLEOTIDE SEQUENCE</scope>
</reference>
<dbReference type="EMBL" id="OU963871">
    <property type="protein sequence ID" value="CAH0762517.1"/>
    <property type="molecule type" value="Genomic_DNA"/>
</dbReference>
<keyword evidence="13" id="KW-1185">Reference proteome</keyword>
<dbReference type="PANTHER" id="PTHR11214:SF379">
    <property type="entry name" value="HEXOSYLTRANSFERASE-RELATED"/>
    <property type="match status" value="1"/>
</dbReference>
<keyword evidence="4" id="KW-0808">Transferase</keyword>
<keyword evidence="5" id="KW-0812">Transmembrane</keyword>
<evidence type="ECO:0000256" key="6">
    <source>
        <dbReference type="ARBA" id="ARBA00022968"/>
    </source>
</evidence>
<dbReference type="GO" id="GO:0000139">
    <property type="term" value="C:Golgi membrane"/>
    <property type="evidence" value="ECO:0007669"/>
    <property type="project" value="UniProtKB-SubCell"/>
</dbReference>
<name>A0A9P0CBW7_BEMTA</name>
<evidence type="ECO:0000256" key="8">
    <source>
        <dbReference type="ARBA" id="ARBA00023034"/>
    </source>
</evidence>
<evidence type="ECO:0000313" key="13">
    <source>
        <dbReference type="Proteomes" id="UP001152759"/>
    </source>
</evidence>
<dbReference type="PANTHER" id="PTHR11214">
    <property type="entry name" value="BETA-1,3-N-ACETYLGLUCOSAMINYLTRANSFERASE"/>
    <property type="match status" value="1"/>
</dbReference>
<dbReference type="InterPro" id="IPR002659">
    <property type="entry name" value="Glyco_trans_31"/>
</dbReference>
<dbReference type="Gene3D" id="3.90.550.50">
    <property type="match status" value="1"/>
</dbReference>
<evidence type="ECO:0000256" key="2">
    <source>
        <dbReference type="ARBA" id="ARBA00008661"/>
    </source>
</evidence>
<keyword evidence="7" id="KW-1133">Transmembrane helix</keyword>